<feature type="domain" description="Nose resistant-to-fluoxetine protein N-terminal" evidence="3">
    <location>
        <begin position="76"/>
        <end position="214"/>
    </location>
</feature>
<feature type="transmembrane region" description="Helical" evidence="1">
    <location>
        <begin position="593"/>
        <end position="612"/>
    </location>
</feature>
<feature type="chain" id="PRO_5030958778" description="Nose resistant-to-fluoxetine protein N-terminal domain-containing protein" evidence="2">
    <location>
        <begin position="26"/>
        <end position="716"/>
    </location>
</feature>
<dbReference type="InterPro" id="IPR002656">
    <property type="entry name" value="Acyl_transf_3_dom"/>
</dbReference>
<feature type="transmembrane region" description="Helical" evidence="1">
    <location>
        <begin position="297"/>
        <end position="318"/>
    </location>
</feature>
<feature type="transmembrane region" description="Helical" evidence="1">
    <location>
        <begin position="442"/>
        <end position="462"/>
    </location>
</feature>
<keyword evidence="1" id="KW-0812">Transmembrane</keyword>
<dbReference type="OMA" id="LRWAVCV"/>
<evidence type="ECO:0000256" key="1">
    <source>
        <dbReference type="SAM" id="Phobius"/>
    </source>
</evidence>
<dbReference type="EMBL" id="LR899013">
    <property type="protein sequence ID" value="CAD7090818.1"/>
    <property type="molecule type" value="Genomic_DNA"/>
</dbReference>
<dbReference type="InParanoid" id="A0A7R8V172"/>
<dbReference type="SMART" id="SM00703">
    <property type="entry name" value="NRF"/>
    <property type="match status" value="1"/>
</dbReference>
<name>A0A7R8V172_HERIL</name>
<accession>A0A7R8V172</accession>
<reference evidence="4 5" key="1">
    <citation type="submission" date="2020-11" db="EMBL/GenBank/DDBJ databases">
        <authorList>
            <person name="Wallbank WR R."/>
            <person name="Pardo Diaz C."/>
            <person name="Kozak K."/>
            <person name="Martin S."/>
            <person name="Jiggins C."/>
            <person name="Moest M."/>
            <person name="Warren A I."/>
            <person name="Generalovic N T."/>
            <person name="Byers J.R.P. K."/>
            <person name="Montejo-Kovacevich G."/>
            <person name="Yen C E."/>
        </authorList>
    </citation>
    <scope>NUCLEOTIDE SEQUENCE [LARGE SCALE GENOMIC DNA]</scope>
</reference>
<organism evidence="4 5">
    <name type="scientific">Hermetia illucens</name>
    <name type="common">Black soldier fly</name>
    <dbReference type="NCBI Taxonomy" id="343691"/>
    <lineage>
        <taxon>Eukaryota</taxon>
        <taxon>Metazoa</taxon>
        <taxon>Ecdysozoa</taxon>
        <taxon>Arthropoda</taxon>
        <taxon>Hexapoda</taxon>
        <taxon>Insecta</taxon>
        <taxon>Pterygota</taxon>
        <taxon>Neoptera</taxon>
        <taxon>Endopterygota</taxon>
        <taxon>Diptera</taxon>
        <taxon>Brachycera</taxon>
        <taxon>Stratiomyomorpha</taxon>
        <taxon>Stratiomyidae</taxon>
        <taxon>Hermetiinae</taxon>
        <taxon>Hermetia</taxon>
    </lineage>
</organism>
<protein>
    <recommendedName>
        <fullName evidence="3">Nose resistant-to-fluoxetine protein N-terminal domain-containing protein</fullName>
    </recommendedName>
</protein>
<feature type="signal peptide" evidence="2">
    <location>
        <begin position="1"/>
        <end position="25"/>
    </location>
</feature>
<keyword evidence="2" id="KW-0732">Signal</keyword>
<gene>
    <name evidence="4" type="ORF">HERILL_LOCUS13276</name>
</gene>
<keyword evidence="5" id="KW-1185">Reference proteome</keyword>
<feature type="transmembrane region" description="Helical" evidence="1">
    <location>
        <begin position="224"/>
        <end position="247"/>
    </location>
</feature>
<feature type="transmembrane region" description="Helical" evidence="1">
    <location>
        <begin position="551"/>
        <end position="573"/>
    </location>
</feature>
<keyword evidence="1" id="KW-0472">Membrane</keyword>
<feature type="transmembrane region" description="Helical" evidence="1">
    <location>
        <begin position="523"/>
        <end position="539"/>
    </location>
</feature>
<sequence length="716" mass="81151">MMKGCTMVLLRTFLVVACLVGICVTQVLDEDGPSSIKRSIGDNNAVENSIEGPSKEVLIDKTKFEKLVRSIKLVGSEACKKDLNVTLYALMDRVPWAVSMYDSSVKAPVGIESGSVYQFGNFDECVNSNERIAITDDDDQRQHPRVLPKYCLADVTITGLSVRSVASRRYQRTNETTIHWGICVPRSCSAYDIQIFMSGLLDYETSVSDNNCYHKDEFEISKGMIIYSCVILCFALMVIFCTIYDMYLLSRRSICKLSPRGSFEMAVKSFSAIENLKKLVQKSNDQMGLSAINGVKALSMLFIICGHALLFIIGGPVLNSDFFARDIKRVQNGFLLNSPLFVDTFLLLSGFLFCRILLKELENRNGKINPIILYVVRYIRLTPAYLAVIAFYITWLPYIGSGPLWKGRMLMEQERCESSWWLNILYVNNYFGTDKLCMFQSWYLSTDTQLFIFAPCVIYLLWKKRNFGIHFLSFLVIVASIFPFAITYVMDWDPTLLGFADEVSDISTNKYFVETYIKTHMRATAYVFGLLTGFLLHYVQEKKIVIPKAAVISLWIFSTIVGLMSMFSITFFFLGPFTSLESALYAGLHRLGWSFFTGWLVISVATDNAGFLKSFLSSSIFNPLSRLTYCAYLSNGIVELYQLGTLRAPVYMSHIRLLGEVTAHNALTFLVAILLCLLFESPIHGIEKILLRHNLQRRLTNQQKEDRSPSTSDEIA</sequence>
<dbReference type="Proteomes" id="UP000594454">
    <property type="component" value="Chromosome 5"/>
</dbReference>
<evidence type="ECO:0000256" key="2">
    <source>
        <dbReference type="SAM" id="SignalP"/>
    </source>
</evidence>
<dbReference type="PANTHER" id="PTHR11161">
    <property type="entry name" value="O-ACYLTRANSFERASE"/>
    <property type="match status" value="1"/>
</dbReference>
<keyword evidence="1" id="KW-1133">Transmembrane helix</keyword>
<evidence type="ECO:0000313" key="5">
    <source>
        <dbReference type="Proteomes" id="UP000594454"/>
    </source>
</evidence>
<dbReference type="InterPro" id="IPR052728">
    <property type="entry name" value="O2_lipid_transport_reg"/>
</dbReference>
<dbReference type="AlphaFoldDB" id="A0A7R8V172"/>
<feature type="transmembrane region" description="Helical" evidence="1">
    <location>
        <begin position="338"/>
        <end position="358"/>
    </location>
</feature>
<evidence type="ECO:0000313" key="4">
    <source>
        <dbReference type="EMBL" id="CAD7090818.1"/>
    </source>
</evidence>
<feature type="transmembrane region" description="Helical" evidence="1">
    <location>
        <begin position="663"/>
        <end position="683"/>
    </location>
</feature>
<evidence type="ECO:0000259" key="3">
    <source>
        <dbReference type="SMART" id="SM00703"/>
    </source>
</evidence>
<dbReference type="Pfam" id="PF20146">
    <property type="entry name" value="NRF"/>
    <property type="match status" value="1"/>
</dbReference>
<proteinExistence type="predicted"/>
<dbReference type="InterPro" id="IPR006621">
    <property type="entry name" value="Nose-resist-to-fluoxetine_N"/>
</dbReference>
<feature type="transmembrane region" description="Helical" evidence="1">
    <location>
        <begin position="378"/>
        <end position="399"/>
    </location>
</feature>
<dbReference type="PANTHER" id="PTHR11161:SF71">
    <property type="entry name" value="NOSE RESISTANT-TO-FLUOXETINE PROTEIN N-TERMINAL DOMAIN-CONTAINING PROTEIN"/>
    <property type="match status" value="1"/>
</dbReference>
<dbReference type="Pfam" id="PF01757">
    <property type="entry name" value="Acyl_transf_3"/>
    <property type="match status" value="1"/>
</dbReference>
<feature type="transmembrane region" description="Helical" evidence="1">
    <location>
        <begin position="469"/>
        <end position="490"/>
    </location>
</feature>
<dbReference type="GO" id="GO:0016747">
    <property type="term" value="F:acyltransferase activity, transferring groups other than amino-acyl groups"/>
    <property type="evidence" value="ECO:0007669"/>
    <property type="project" value="InterPro"/>
</dbReference>
<dbReference type="OrthoDB" id="10006435at2759"/>